<dbReference type="SUPFAM" id="SSF48264">
    <property type="entry name" value="Cytochrome P450"/>
    <property type="match status" value="1"/>
</dbReference>
<dbReference type="EMBL" id="CAIIXF020000007">
    <property type="protein sequence ID" value="CAH1789695.1"/>
    <property type="molecule type" value="Genomic_DNA"/>
</dbReference>
<evidence type="ECO:0000256" key="4">
    <source>
        <dbReference type="ARBA" id="ARBA00010617"/>
    </source>
</evidence>
<evidence type="ECO:0000256" key="5">
    <source>
        <dbReference type="ARBA" id="ARBA00022617"/>
    </source>
</evidence>
<dbReference type="InterPro" id="IPR001128">
    <property type="entry name" value="Cyt_P450"/>
</dbReference>
<comment type="caution">
    <text evidence="15">The sequence shown here is derived from an EMBL/GenBank/DDBJ whole genome shotgun (WGS) entry which is preliminary data.</text>
</comment>
<dbReference type="Pfam" id="PF00067">
    <property type="entry name" value="p450"/>
    <property type="match status" value="1"/>
</dbReference>
<evidence type="ECO:0000313" key="15">
    <source>
        <dbReference type="EMBL" id="CAH1789695.1"/>
    </source>
</evidence>
<dbReference type="GO" id="GO:0042448">
    <property type="term" value="P:progesterone metabolic process"/>
    <property type="evidence" value="ECO:0007669"/>
    <property type="project" value="TreeGrafter"/>
</dbReference>
<dbReference type="GO" id="GO:0004508">
    <property type="term" value="F:steroid 17-alpha-monooxygenase activity"/>
    <property type="evidence" value="ECO:0007669"/>
    <property type="project" value="TreeGrafter"/>
</dbReference>
<dbReference type="InterPro" id="IPR002401">
    <property type="entry name" value="Cyt_P450_E_grp-I"/>
</dbReference>
<dbReference type="FunFam" id="1.10.630.10:FF:000238">
    <property type="entry name" value="Cytochrome P450 2A6"/>
    <property type="match status" value="1"/>
</dbReference>
<keyword evidence="9 14" id="KW-0560">Oxidoreductase</keyword>
<dbReference type="Proteomes" id="UP000749559">
    <property type="component" value="Unassembled WGS sequence"/>
</dbReference>
<dbReference type="GO" id="GO:0005506">
    <property type="term" value="F:iron ion binding"/>
    <property type="evidence" value="ECO:0007669"/>
    <property type="project" value="InterPro"/>
</dbReference>
<keyword evidence="8" id="KW-0492">Microsome</keyword>
<dbReference type="PRINTS" id="PR00385">
    <property type="entry name" value="P450"/>
</dbReference>
<dbReference type="GO" id="GO:0042446">
    <property type="term" value="P:hormone biosynthetic process"/>
    <property type="evidence" value="ECO:0007669"/>
    <property type="project" value="TreeGrafter"/>
</dbReference>
<organism evidence="15 16">
    <name type="scientific">Owenia fusiformis</name>
    <name type="common">Polychaete worm</name>
    <dbReference type="NCBI Taxonomy" id="6347"/>
    <lineage>
        <taxon>Eukaryota</taxon>
        <taxon>Metazoa</taxon>
        <taxon>Spiralia</taxon>
        <taxon>Lophotrochozoa</taxon>
        <taxon>Annelida</taxon>
        <taxon>Polychaeta</taxon>
        <taxon>Sedentaria</taxon>
        <taxon>Canalipalpata</taxon>
        <taxon>Sabellida</taxon>
        <taxon>Oweniida</taxon>
        <taxon>Oweniidae</taxon>
        <taxon>Owenia</taxon>
    </lineage>
</organism>
<accession>A0A8J1TSZ7</accession>
<dbReference type="AlphaFoldDB" id="A0A8J1TSZ7"/>
<protein>
    <submittedName>
        <fullName evidence="15">Uncharacterized protein</fullName>
    </submittedName>
</protein>
<proteinExistence type="inferred from homology"/>
<evidence type="ECO:0000256" key="7">
    <source>
        <dbReference type="ARBA" id="ARBA00022824"/>
    </source>
</evidence>
<dbReference type="PRINTS" id="PR00463">
    <property type="entry name" value="EP450I"/>
</dbReference>
<evidence type="ECO:0000256" key="10">
    <source>
        <dbReference type="ARBA" id="ARBA00023004"/>
    </source>
</evidence>
<keyword evidence="5 13" id="KW-0349">Heme</keyword>
<evidence type="ECO:0000256" key="14">
    <source>
        <dbReference type="RuleBase" id="RU000461"/>
    </source>
</evidence>
<comment type="similarity">
    <text evidence="4 14">Belongs to the cytochrome P450 family.</text>
</comment>
<evidence type="ECO:0000256" key="13">
    <source>
        <dbReference type="PIRSR" id="PIRSR602401-1"/>
    </source>
</evidence>
<evidence type="ECO:0000256" key="3">
    <source>
        <dbReference type="ARBA" id="ARBA00004406"/>
    </source>
</evidence>
<dbReference type="PANTHER" id="PTHR24289">
    <property type="entry name" value="STEROID 17-ALPHA-HYDROXYLASE/17,20 LYASE"/>
    <property type="match status" value="1"/>
</dbReference>
<comment type="subcellular location">
    <subcellularLocation>
        <location evidence="3">Endoplasmic reticulum membrane</location>
        <topology evidence="3">Peripheral membrane protein</topology>
    </subcellularLocation>
    <subcellularLocation>
        <location evidence="2">Microsome membrane</location>
        <topology evidence="2">Peripheral membrane protein</topology>
    </subcellularLocation>
</comment>
<evidence type="ECO:0000256" key="2">
    <source>
        <dbReference type="ARBA" id="ARBA00004174"/>
    </source>
</evidence>
<dbReference type="GO" id="GO:0005789">
    <property type="term" value="C:endoplasmic reticulum membrane"/>
    <property type="evidence" value="ECO:0007669"/>
    <property type="project" value="UniProtKB-SubCell"/>
</dbReference>
<dbReference type="Gene3D" id="1.10.630.10">
    <property type="entry name" value="Cytochrome P450"/>
    <property type="match status" value="1"/>
</dbReference>
<comment type="cofactor">
    <cofactor evidence="1 13">
        <name>heme</name>
        <dbReference type="ChEBI" id="CHEBI:30413"/>
    </cofactor>
</comment>
<dbReference type="GO" id="GO:0020037">
    <property type="term" value="F:heme binding"/>
    <property type="evidence" value="ECO:0007669"/>
    <property type="project" value="InterPro"/>
</dbReference>
<evidence type="ECO:0000256" key="12">
    <source>
        <dbReference type="ARBA" id="ARBA00023136"/>
    </source>
</evidence>
<keyword evidence="11 14" id="KW-0503">Monooxygenase</keyword>
<evidence type="ECO:0000256" key="11">
    <source>
        <dbReference type="ARBA" id="ARBA00023033"/>
    </source>
</evidence>
<gene>
    <name evidence="15" type="ORF">OFUS_LOCUS15010</name>
</gene>
<keyword evidence="16" id="KW-1185">Reference proteome</keyword>
<feature type="binding site" description="axial binding residue" evidence="13">
    <location>
        <position position="436"/>
    </location>
    <ligand>
        <name>heme</name>
        <dbReference type="ChEBI" id="CHEBI:30413"/>
    </ligand>
    <ligandPart>
        <name>Fe</name>
        <dbReference type="ChEBI" id="CHEBI:18248"/>
    </ligandPart>
</feature>
<keyword evidence="12" id="KW-0472">Membrane</keyword>
<evidence type="ECO:0000256" key="1">
    <source>
        <dbReference type="ARBA" id="ARBA00001971"/>
    </source>
</evidence>
<reference evidence="15" key="1">
    <citation type="submission" date="2022-03" db="EMBL/GenBank/DDBJ databases">
        <authorList>
            <person name="Martin C."/>
        </authorList>
    </citation>
    <scope>NUCLEOTIDE SEQUENCE</scope>
</reference>
<evidence type="ECO:0000256" key="9">
    <source>
        <dbReference type="ARBA" id="ARBA00023002"/>
    </source>
</evidence>
<keyword evidence="6 13" id="KW-0479">Metal-binding</keyword>
<sequence>MLAILTALTVVLLFWFMWRRPRSKLPHIPGPSGVPIAGNVFEISSTFKLVQKLHEWMMEYGEIFKINLLGKEIVVVSGSLIGEMLVTKGSDFADRPRMPASIESLEGNEVHLALRNYDPKLRFIRKLVHKGLRQYGEGMDKIEAITMTEIAKCLDKIEQLGGADFDPFTYIHHAISQVMNTMVTGEAVPDGHPMLNKAIELDRLDGELSQDPTIVMPLMGKLSLLFGVGTFSKYASAMNFFIEHWRSYEATYDKENMRGLYDVVYKAYLESETDEEGIKISYKNVKFLMFELYSAGITTTHKAIYSFVHLMVTHPELQKRIQAQIDDVIGSQRNPTTADRHNLPLLEASIHELLRFISHVPFAFPHQTNKEISLGGFVLPKETQVWPFTSGNHHNPKYFKDPSSFNPDRFLENDGSLSSASSRRMLTPFGAGTRNCIGEVFARTRLFLFTASLLQRFTLLQPTEGKLNDIDPRSEDFLKKLPCVCPNYKIRAIPR</sequence>
<evidence type="ECO:0000256" key="6">
    <source>
        <dbReference type="ARBA" id="ARBA00022723"/>
    </source>
</evidence>
<evidence type="ECO:0000256" key="8">
    <source>
        <dbReference type="ARBA" id="ARBA00022848"/>
    </source>
</evidence>
<name>A0A8J1TSZ7_OWEFU</name>
<dbReference type="PANTHER" id="PTHR24289:SF1">
    <property type="entry name" value="STEROID 17-ALPHA-HYDROXYLASE_17,20 LYASE"/>
    <property type="match status" value="1"/>
</dbReference>
<dbReference type="PROSITE" id="PS00086">
    <property type="entry name" value="CYTOCHROME_P450"/>
    <property type="match status" value="1"/>
</dbReference>
<dbReference type="InterPro" id="IPR036396">
    <property type="entry name" value="Cyt_P450_sf"/>
</dbReference>
<keyword evidence="10 13" id="KW-0408">Iron</keyword>
<dbReference type="OrthoDB" id="3945418at2759"/>
<keyword evidence="7" id="KW-0256">Endoplasmic reticulum</keyword>
<evidence type="ECO:0000313" key="16">
    <source>
        <dbReference type="Proteomes" id="UP000749559"/>
    </source>
</evidence>
<dbReference type="InterPro" id="IPR017972">
    <property type="entry name" value="Cyt_P450_CS"/>
</dbReference>